<sequence>MLHCNWCWYKKMQIVVAASLHPAAGVPNQRVALATVTLDPSFADDPDQHLIVCQCQVVQLVVYRYGRCDQYFFESILSVAIAAQESHDIVVQVDLA</sequence>
<organism evidence="1 2">
    <name type="scientific">Xylella taiwanensis</name>
    <dbReference type="NCBI Taxonomy" id="1444770"/>
    <lineage>
        <taxon>Bacteria</taxon>
        <taxon>Pseudomonadati</taxon>
        <taxon>Pseudomonadota</taxon>
        <taxon>Gammaproteobacteria</taxon>
        <taxon>Lysobacterales</taxon>
        <taxon>Lysobacteraceae</taxon>
        <taxon>Xylella</taxon>
    </lineage>
</organism>
<dbReference type="AlphaFoldDB" id="Z9JLG2"/>
<comment type="caution">
    <text evidence="1">The sequence shown here is derived from an EMBL/GenBank/DDBJ whole genome shotgun (WGS) entry which is preliminary data.</text>
</comment>
<reference evidence="1 2" key="1">
    <citation type="journal article" date="2014" name="Genome Announc.">
        <title>Draft Genome Sequence of Xylella fastidiosa Pear Leaf Scorch Strain in Taiwan.</title>
        <authorList>
            <person name="Su C.C."/>
            <person name="Deng W.L."/>
            <person name="Jan F.J."/>
            <person name="Chang C.J."/>
            <person name="Huang H."/>
            <person name="Chen J."/>
        </authorList>
    </citation>
    <scope>NUCLEOTIDE SEQUENCE [LARGE SCALE GENOMIC DNA]</scope>
    <source>
        <strain evidence="1 2">PLS229</strain>
    </source>
</reference>
<accession>Z9JLG2</accession>
<evidence type="ECO:0000313" key="1">
    <source>
        <dbReference type="EMBL" id="EWS79250.1"/>
    </source>
</evidence>
<name>Z9JLG2_9GAMM</name>
<evidence type="ECO:0000313" key="2">
    <source>
        <dbReference type="Proteomes" id="UP000020406"/>
    </source>
</evidence>
<dbReference type="KEGG" id="xtw:AB672_04950"/>
<gene>
    <name evidence="1" type="ORF">AF72_01410</name>
</gene>
<dbReference type="EMBL" id="JDSQ01000002">
    <property type="protein sequence ID" value="EWS79250.1"/>
    <property type="molecule type" value="Genomic_DNA"/>
</dbReference>
<dbReference type="PATRIC" id="fig|1444770.3.peg.343"/>
<protein>
    <submittedName>
        <fullName evidence="1">Uncharacterized protein</fullName>
    </submittedName>
</protein>
<dbReference type="STRING" id="1444770.AF72_01410"/>
<proteinExistence type="predicted"/>
<dbReference type="Proteomes" id="UP000020406">
    <property type="component" value="Unassembled WGS sequence"/>
</dbReference>